<keyword evidence="2" id="KW-1185">Reference proteome</keyword>
<accession>A0A1N7G6J2</accession>
<dbReference type="RefSeq" id="WP_076556156.1">
    <property type="nucleotide sequence ID" value="NZ_FTNU01000024.1"/>
</dbReference>
<sequence>MAHIANRGYPQEVFGESYYTRTLKRCYNDPTAERIDARSVAVPVLLKCKGDKVQVVSTYGQIGELPNEDAQYYRELYGSAEHTTMCRVYTRSGEIFGAYLSLTITEHTANKLLAKNLPNHEAFAQKPKSEKKGFFARLFGV</sequence>
<evidence type="ECO:0000313" key="1">
    <source>
        <dbReference type="EMBL" id="SIS08220.1"/>
    </source>
</evidence>
<dbReference type="EMBL" id="FTNU01000024">
    <property type="protein sequence ID" value="SIS08220.1"/>
    <property type="molecule type" value="Genomic_DNA"/>
</dbReference>
<dbReference type="Proteomes" id="UP000187495">
    <property type="component" value="Unassembled WGS sequence"/>
</dbReference>
<proteinExistence type="predicted"/>
<name>A0A1N7G6J2_9GAMM</name>
<dbReference type="STRING" id="34061.B0189_08580"/>
<dbReference type="AlphaFoldDB" id="A0A1N7G6J2"/>
<gene>
    <name evidence="1" type="ORF">SAMN02745664_12416</name>
</gene>
<reference evidence="2" key="1">
    <citation type="submission" date="2017-01" db="EMBL/GenBank/DDBJ databases">
        <authorList>
            <person name="Varghese N."/>
            <person name="Submissions S."/>
        </authorList>
    </citation>
    <scope>NUCLEOTIDE SEQUENCE [LARGE SCALE GENOMIC DNA]</scope>
    <source>
        <strain evidence="2">DSM 21768</strain>
    </source>
</reference>
<protein>
    <submittedName>
        <fullName evidence="1">Uncharacterized protein</fullName>
    </submittedName>
</protein>
<organism evidence="1 2">
    <name type="scientific">Moraxella cuniculi DSM 21768</name>
    <dbReference type="NCBI Taxonomy" id="1122245"/>
    <lineage>
        <taxon>Bacteria</taxon>
        <taxon>Pseudomonadati</taxon>
        <taxon>Pseudomonadota</taxon>
        <taxon>Gammaproteobacteria</taxon>
        <taxon>Moraxellales</taxon>
        <taxon>Moraxellaceae</taxon>
        <taxon>Moraxella</taxon>
    </lineage>
</organism>
<evidence type="ECO:0000313" key="2">
    <source>
        <dbReference type="Proteomes" id="UP000187495"/>
    </source>
</evidence>